<proteinExistence type="predicted"/>
<keyword evidence="3" id="KW-1185">Reference proteome</keyword>
<evidence type="ECO:0000256" key="1">
    <source>
        <dbReference type="SAM" id="Phobius"/>
    </source>
</evidence>
<dbReference type="Proteomes" id="UP001438707">
    <property type="component" value="Unassembled WGS sequence"/>
</dbReference>
<reference evidence="2 3" key="1">
    <citation type="journal article" date="2024" name="Nat. Commun.">
        <title>Phylogenomics reveals the evolutionary origins of lichenization in chlorophyte algae.</title>
        <authorList>
            <person name="Puginier C."/>
            <person name="Libourel C."/>
            <person name="Otte J."/>
            <person name="Skaloud P."/>
            <person name="Haon M."/>
            <person name="Grisel S."/>
            <person name="Petersen M."/>
            <person name="Berrin J.G."/>
            <person name="Delaux P.M."/>
            <person name="Dal Grande F."/>
            <person name="Keller J."/>
        </authorList>
    </citation>
    <scope>NUCLEOTIDE SEQUENCE [LARGE SCALE GENOMIC DNA]</scope>
    <source>
        <strain evidence="2 3">SAG 2145</strain>
    </source>
</reference>
<organism evidence="2 3">
    <name type="scientific">Apatococcus lobatus</name>
    <dbReference type="NCBI Taxonomy" id="904363"/>
    <lineage>
        <taxon>Eukaryota</taxon>
        <taxon>Viridiplantae</taxon>
        <taxon>Chlorophyta</taxon>
        <taxon>core chlorophytes</taxon>
        <taxon>Trebouxiophyceae</taxon>
        <taxon>Chlorellales</taxon>
        <taxon>Chlorellaceae</taxon>
        <taxon>Apatococcus</taxon>
    </lineage>
</organism>
<keyword evidence="1" id="KW-1133">Transmembrane helix</keyword>
<comment type="caution">
    <text evidence="2">The sequence shown here is derived from an EMBL/GenBank/DDBJ whole genome shotgun (WGS) entry which is preliminary data.</text>
</comment>
<feature type="transmembrane region" description="Helical" evidence="1">
    <location>
        <begin position="163"/>
        <end position="184"/>
    </location>
</feature>
<keyword evidence="1" id="KW-0812">Transmembrane</keyword>
<sequence>MNKKDSLSRCLKRAAGSPDKFQPTSAGAILALSLHCICVRSGLRTHPRQRGDPYQPPKNWDLAGNEWVFQMYIQLREEKPTGGNIHPLGLTVGRYISDAANLQQPQWEGLLTQQDALEQQLEEFCLEPLMREVNAISVQGPQGWLISCSSQLQDAYQTLQDRMPVPSVLIGLGSIAAVGVLLYWRSQKTHQPMFRQGFHPRHPLKLHR</sequence>
<keyword evidence="1" id="KW-0472">Membrane</keyword>
<dbReference type="EMBL" id="JALJOS010000003">
    <property type="protein sequence ID" value="KAK9841201.1"/>
    <property type="molecule type" value="Genomic_DNA"/>
</dbReference>
<dbReference type="AlphaFoldDB" id="A0AAW1S576"/>
<name>A0AAW1S576_9CHLO</name>
<gene>
    <name evidence="2" type="ORF">WJX74_001820</name>
</gene>
<accession>A0AAW1S576</accession>
<evidence type="ECO:0000313" key="3">
    <source>
        <dbReference type="Proteomes" id="UP001438707"/>
    </source>
</evidence>
<protein>
    <submittedName>
        <fullName evidence="2">Uncharacterized protein</fullName>
    </submittedName>
</protein>
<evidence type="ECO:0000313" key="2">
    <source>
        <dbReference type="EMBL" id="KAK9841201.1"/>
    </source>
</evidence>